<dbReference type="AlphaFoldDB" id="A0A5C6NZG1"/>
<name>A0A5C6NZG1_9TELE</name>
<evidence type="ECO:0000256" key="1">
    <source>
        <dbReference type="SAM" id="MobiDB-lite"/>
    </source>
</evidence>
<sequence length="50" mass="5934">MFLMGRRLTGSQAHNTWDYGYYKREQELSAGEVHPLSPQPDLQKRRRISQ</sequence>
<comment type="caution">
    <text evidence="2">The sequence shown here is derived from an EMBL/GenBank/DDBJ whole genome shotgun (WGS) entry which is preliminary data.</text>
</comment>
<reference evidence="2 3" key="1">
    <citation type="submission" date="2019-04" db="EMBL/GenBank/DDBJ databases">
        <title>Chromosome genome assembly for Takifugu flavidus.</title>
        <authorList>
            <person name="Xiao S."/>
        </authorList>
    </citation>
    <scope>NUCLEOTIDE SEQUENCE [LARGE SCALE GENOMIC DNA]</scope>
    <source>
        <strain evidence="2">HTHZ2018</strain>
        <tissue evidence="2">Muscle</tissue>
    </source>
</reference>
<organism evidence="2 3">
    <name type="scientific">Takifugu flavidus</name>
    <name type="common">sansaifugu</name>
    <dbReference type="NCBI Taxonomy" id="433684"/>
    <lineage>
        <taxon>Eukaryota</taxon>
        <taxon>Metazoa</taxon>
        <taxon>Chordata</taxon>
        <taxon>Craniata</taxon>
        <taxon>Vertebrata</taxon>
        <taxon>Euteleostomi</taxon>
        <taxon>Actinopterygii</taxon>
        <taxon>Neopterygii</taxon>
        <taxon>Teleostei</taxon>
        <taxon>Neoteleostei</taxon>
        <taxon>Acanthomorphata</taxon>
        <taxon>Eupercaria</taxon>
        <taxon>Tetraodontiformes</taxon>
        <taxon>Tetradontoidea</taxon>
        <taxon>Tetraodontidae</taxon>
        <taxon>Takifugu</taxon>
    </lineage>
</organism>
<dbReference type="Proteomes" id="UP000324091">
    <property type="component" value="Chromosome 16"/>
</dbReference>
<evidence type="ECO:0000313" key="2">
    <source>
        <dbReference type="EMBL" id="TWW72039.1"/>
    </source>
</evidence>
<gene>
    <name evidence="2" type="ORF">D4764_16G0005360</name>
</gene>
<evidence type="ECO:0000313" key="3">
    <source>
        <dbReference type="Proteomes" id="UP000324091"/>
    </source>
</evidence>
<accession>A0A5C6NZG1</accession>
<protein>
    <submittedName>
        <fullName evidence="2">Uncharacterized protein</fullName>
    </submittedName>
</protein>
<keyword evidence="3" id="KW-1185">Reference proteome</keyword>
<dbReference type="EMBL" id="RHFK02000008">
    <property type="protein sequence ID" value="TWW72039.1"/>
    <property type="molecule type" value="Genomic_DNA"/>
</dbReference>
<proteinExistence type="predicted"/>
<feature type="region of interest" description="Disordered" evidence="1">
    <location>
        <begin position="30"/>
        <end position="50"/>
    </location>
</feature>